<protein>
    <submittedName>
        <fullName evidence="2">Uncharacterized protein</fullName>
    </submittedName>
</protein>
<dbReference type="Proteomes" id="UP000533598">
    <property type="component" value="Unassembled WGS sequence"/>
</dbReference>
<evidence type="ECO:0000313" key="2">
    <source>
        <dbReference type="EMBL" id="MBB4678733.1"/>
    </source>
</evidence>
<keyword evidence="1" id="KW-0732">Signal</keyword>
<accession>A0A7W7CCS6</accession>
<proteinExistence type="predicted"/>
<organism evidence="2 3">
    <name type="scientific">Crossiella cryophila</name>
    <dbReference type="NCBI Taxonomy" id="43355"/>
    <lineage>
        <taxon>Bacteria</taxon>
        <taxon>Bacillati</taxon>
        <taxon>Actinomycetota</taxon>
        <taxon>Actinomycetes</taxon>
        <taxon>Pseudonocardiales</taxon>
        <taxon>Pseudonocardiaceae</taxon>
        <taxon>Crossiella</taxon>
    </lineage>
</organism>
<feature type="chain" id="PRO_5039401644" evidence="1">
    <location>
        <begin position="34"/>
        <end position="1055"/>
    </location>
</feature>
<comment type="caution">
    <text evidence="2">The sequence shown here is derived from an EMBL/GenBank/DDBJ whole genome shotgun (WGS) entry which is preliminary data.</text>
</comment>
<evidence type="ECO:0000313" key="3">
    <source>
        <dbReference type="Proteomes" id="UP000533598"/>
    </source>
</evidence>
<dbReference type="EMBL" id="JACHMH010000001">
    <property type="protein sequence ID" value="MBB4678733.1"/>
    <property type="molecule type" value="Genomic_DNA"/>
</dbReference>
<feature type="signal peptide" evidence="1">
    <location>
        <begin position="1"/>
        <end position="33"/>
    </location>
</feature>
<sequence length="1055" mass="114190">MKLLSRTVGGGRVLVITTLSAALLAGTVQPVHAGAEPPVSLTDTQWSSVLFAAGMRIKNDGLDLDKDVIASAELLDWRAANPGADARTVRIHLGELRSAFNSKLSAEQTRQPHAEILRRLLTITYDTPGTVITGPRLTRLLAVVAGRDLTQAVKTRQQRLTGAQQGLDLDAAFAGFESEVWAAVHELAARDAVFAAGWREQIGAAAPGQPFALDATADVNTLKSLPVLRDMVNVDAFKASGERGRTAFVAEGARQLAPAQDKLDAATQQLTDLLKATEGGQPMPGTEVPAPDKAAVEQAAREAKDRQKIIDDAKGVVEYVVGALKYLDDGASAKLKMWAETAYKIATQANQLIAAVKTLAAATGIGATFGGIGAVVGAAVGLVQIFAGLLGGADKQAQQQIMDVINRGFQNVQRSLEIIHETMNKRFDRIDSALNTIYTEMRTGFAELGQLIQQVGANLAVVHDQLLTLQTRLQSFGKAILDGLSDGQKVEFLNAVTQYVDYPAYNNGATLPSYDNHYVPAVSRFLTMGTDVARNSTFTAHNYTDTDALSVLGHKGASGSVDWLANYANQNYGTQFTVSQPGVGVSNVDLWASAARAYYLTALQNPKLAGQEGPAQQRATDLINTGAEVSRQTKRFNAPDLAREDKVSALYRGLATDYKSKLDNFLSATGSDTLRKRSPVMADGRQFDLFNPYQQLTTEQNAKLSPPPPTTRSCDGSHWAEIKTPPFIDELDSVHARAYPFRIGRWIDPGWGLQVCYEGATVTRSPTEAICTSSNCQYTFHTRLDIRFFESVTGPPGPPRRWRQLNGIKYFPTCIWNGRPGQPAPPPPHCSNSDVSPNLEQALQADVRYTHRFDQNHHFPVEGDPVAELISERQARFYDVVAYELSKDGIAAGHALNNTVLLYQAYTDLGFPRAKLNDDQLHALLYGAHGLIANRPPVPGSVGSPMLTALYQQAAKAQREGGGKLVLNLLNDTKPSETPIDCASFRAVGVDPISRCLQQIGAARGDRLYQRMSTQFRAVADGTQTQTLPLVDEVLDTLKLARQHARASYPNGVSN</sequence>
<name>A0A7W7CCS6_9PSEU</name>
<gene>
    <name evidence="2" type="ORF">HNR67_004851</name>
</gene>
<dbReference type="AlphaFoldDB" id="A0A7W7CCS6"/>
<keyword evidence="3" id="KW-1185">Reference proteome</keyword>
<reference evidence="2 3" key="1">
    <citation type="submission" date="2020-08" db="EMBL/GenBank/DDBJ databases">
        <title>Sequencing the genomes of 1000 actinobacteria strains.</title>
        <authorList>
            <person name="Klenk H.-P."/>
        </authorList>
    </citation>
    <scope>NUCLEOTIDE SEQUENCE [LARGE SCALE GENOMIC DNA]</scope>
    <source>
        <strain evidence="2 3">DSM 44230</strain>
    </source>
</reference>
<evidence type="ECO:0000256" key="1">
    <source>
        <dbReference type="SAM" id="SignalP"/>
    </source>
</evidence>
<dbReference type="RefSeq" id="WP_185004569.1">
    <property type="nucleotide sequence ID" value="NZ_BAAAUI010000010.1"/>
</dbReference>